<dbReference type="GO" id="GO:0016787">
    <property type="term" value="F:hydrolase activity"/>
    <property type="evidence" value="ECO:0007669"/>
    <property type="project" value="UniProtKB-KW"/>
</dbReference>
<evidence type="ECO:0000259" key="1">
    <source>
        <dbReference type="Pfam" id="PF12697"/>
    </source>
</evidence>
<protein>
    <submittedName>
        <fullName evidence="2">Alpha/beta hydrolase</fullName>
    </submittedName>
</protein>
<keyword evidence="2" id="KW-0378">Hydrolase</keyword>
<dbReference type="InterPro" id="IPR000073">
    <property type="entry name" value="AB_hydrolase_1"/>
</dbReference>
<dbReference type="Gene3D" id="3.40.50.1820">
    <property type="entry name" value="alpha/beta hydrolase"/>
    <property type="match status" value="1"/>
</dbReference>
<dbReference type="Proteomes" id="UP000279959">
    <property type="component" value="Chromosome"/>
</dbReference>
<dbReference type="InterPro" id="IPR029058">
    <property type="entry name" value="AB_hydrolase_fold"/>
</dbReference>
<dbReference type="AlphaFoldDB" id="A0A494W8G4"/>
<dbReference type="PROSITE" id="PS51318">
    <property type="entry name" value="TAT"/>
    <property type="match status" value="1"/>
</dbReference>
<gene>
    <name evidence="2" type="ORF">SAMIE_1002160</name>
</gene>
<sequence length="280" mass="28646">MAFRVDRRTWLTGAAAGGIAMMAGRAVAAPFVSRRIAVTVRGAGRDVLLIPGLASGPGVWSGVVDALPGCRLHIVHVRGFAGLAPEGNASGPVVQPVADEIARYIGAAGLMRPAIVGHSMGGTLAMMLGLKGLASRVMVVDMLPAGAAMVGGTASGMGFLADQLSGYLTGTAAGRRTLAQIVGRTPGAQGSDPDVIAGALRDLANIDLGPQLARLTVPLEVVYAVGDDAQMNAAIADRFRSAYGSRKGTMLKPLGPSGHMVMRDQAARFNALLRQFLAAI</sequence>
<dbReference type="RefSeq" id="WP_066701470.1">
    <property type="nucleotide sequence ID" value="NZ_AP018664.1"/>
</dbReference>
<accession>A0A494W8G4</accession>
<evidence type="ECO:0000313" key="3">
    <source>
        <dbReference type="Proteomes" id="UP000279959"/>
    </source>
</evidence>
<dbReference type="SUPFAM" id="SSF53474">
    <property type="entry name" value="alpha/beta-Hydrolases"/>
    <property type="match status" value="1"/>
</dbReference>
<evidence type="ECO:0000313" key="2">
    <source>
        <dbReference type="EMBL" id="BBD96715.1"/>
    </source>
</evidence>
<dbReference type="Pfam" id="PF12697">
    <property type="entry name" value="Abhydrolase_6"/>
    <property type="match status" value="1"/>
</dbReference>
<reference evidence="2 3" key="1">
    <citation type="submission" date="2018-05" db="EMBL/GenBank/DDBJ databases">
        <title>Complete Genome Sequence of the Nonylphenol-Degrading Bacterium Sphingobium amiense DSM 16289T.</title>
        <authorList>
            <person name="Ootsuka M."/>
            <person name="Nishizawa T."/>
            <person name="Ohta H."/>
        </authorList>
    </citation>
    <scope>NUCLEOTIDE SEQUENCE [LARGE SCALE GENOMIC DNA]</scope>
    <source>
        <strain evidence="2 3">DSM 16289</strain>
    </source>
</reference>
<proteinExistence type="predicted"/>
<dbReference type="KEGG" id="sami:SAMIE_1002160"/>
<keyword evidence="3" id="KW-1185">Reference proteome</keyword>
<feature type="domain" description="AB hydrolase-1" evidence="1">
    <location>
        <begin position="47"/>
        <end position="271"/>
    </location>
</feature>
<dbReference type="EMBL" id="AP018664">
    <property type="protein sequence ID" value="BBD96715.1"/>
    <property type="molecule type" value="Genomic_DNA"/>
</dbReference>
<dbReference type="InterPro" id="IPR006311">
    <property type="entry name" value="TAT_signal"/>
</dbReference>
<name>A0A494W8G4_9SPHN</name>
<organism evidence="2 3">
    <name type="scientific">Sphingobium amiense</name>
    <dbReference type="NCBI Taxonomy" id="135719"/>
    <lineage>
        <taxon>Bacteria</taxon>
        <taxon>Pseudomonadati</taxon>
        <taxon>Pseudomonadota</taxon>
        <taxon>Alphaproteobacteria</taxon>
        <taxon>Sphingomonadales</taxon>
        <taxon>Sphingomonadaceae</taxon>
        <taxon>Sphingobium</taxon>
    </lineage>
</organism>